<feature type="domain" description="CHAT" evidence="2">
    <location>
        <begin position="902"/>
        <end position="1226"/>
    </location>
</feature>
<accession>A0AAD4KQ31</accession>
<dbReference type="Gene3D" id="1.25.40.10">
    <property type="entry name" value="Tetratricopeptide repeat domain"/>
    <property type="match status" value="1"/>
</dbReference>
<keyword evidence="1" id="KW-0175">Coiled coil</keyword>
<evidence type="ECO:0000313" key="3">
    <source>
        <dbReference type="EMBL" id="KAH8697807.1"/>
    </source>
</evidence>
<dbReference type="AlphaFoldDB" id="A0AAD4KQ31"/>
<gene>
    <name evidence="3" type="ORF">BGW36DRAFT_296473</name>
</gene>
<reference evidence="3" key="1">
    <citation type="submission" date="2021-12" db="EMBL/GenBank/DDBJ databases">
        <title>Convergent genome expansion in fungi linked to evolution of root-endophyte symbiosis.</title>
        <authorList>
            <consortium name="DOE Joint Genome Institute"/>
            <person name="Ke Y.-H."/>
            <person name="Bonito G."/>
            <person name="Liao H.-L."/>
            <person name="Looney B."/>
            <person name="Rojas-Flechas A."/>
            <person name="Nash J."/>
            <person name="Hameed K."/>
            <person name="Schadt C."/>
            <person name="Martin F."/>
            <person name="Crous P.W."/>
            <person name="Miettinen O."/>
            <person name="Magnuson J.K."/>
            <person name="Labbe J."/>
            <person name="Jacobson D."/>
            <person name="Doktycz M.J."/>
            <person name="Veneault-Fourrey C."/>
            <person name="Kuo A."/>
            <person name="Mondo S."/>
            <person name="Calhoun S."/>
            <person name="Riley R."/>
            <person name="Ohm R."/>
            <person name="LaButti K."/>
            <person name="Andreopoulos B."/>
            <person name="Pangilinan J."/>
            <person name="Nolan M."/>
            <person name="Tritt A."/>
            <person name="Clum A."/>
            <person name="Lipzen A."/>
            <person name="Daum C."/>
            <person name="Barry K."/>
            <person name="Grigoriev I.V."/>
            <person name="Vilgalys R."/>
        </authorList>
    </citation>
    <scope>NUCLEOTIDE SEQUENCE</scope>
    <source>
        <strain evidence="3">PMI_201</strain>
    </source>
</reference>
<evidence type="ECO:0000259" key="2">
    <source>
        <dbReference type="Pfam" id="PF12770"/>
    </source>
</evidence>
<name>A0AAD4KQ31_9EURO</name>
<protein>
    <submittedName>
        <fullName evidence="3">CHAT domain-containing protein</fullName>
    </submittedName>
</protein>
<keyword evidence="4" id="KW-1185">Reference proteome</keyword>
<dbReference type="InterPro" id="IPR024983">
    <property type="entry name" value="CHAT_dom"/>
</dbReference>
<comment type="caution">
    <text evidence="3">The sequence shown here is derived from an EMBL/GenBank/DDBJ whole genome shotgun (WGS) entry which is preliminary data.</text>
</comment>
<organism evidence="3 4">
    <name type="scientific">Talaromyces proteolyticus</name>
    <dbReference type="NCBI Taxonomy" id="1131652"/>
    <lineage>
        <taxon>Eukaryota</taxon>
        <taxon>Fungi</taxon>
        <taxon>Dikarya</taxon>
        <taxon>Ascomycota</taxon>
        <taxon>Pezizomycotina</taxon>
        <taxon>Eurotiomycetes</taxon>
        <taxon>Eurotiomycetidae</taxon>
        <taxon>Eurotiales</taxon>
        <taxon>Trichocomaceae</taxon>
        <taxon>Talaromyces</taxon>
        <taxon>Talaromyces sect. Bacilispori</taxon>
    </lineage>
</organism>
<feature type="coiled-coil region" evidence="1">
    <location>
        <begin position="779"/>
        <end position="806"/>
    </location>
</feature>
<dbReference type="PANTHER" id="PTHR10098">
    <property type="entry name" value="RAPSYN-RELATED"/>
    <property type="match status" value="1"/>
</dbReference>
<dbReference type="RefSeq" id="XP_046072508.1">
    <property type="nucleotide sequence ID" value="XM_046211275.1"/>
</dbReference>
<dbReference type="Proteomes" id="UP001201262">
    <property type="component" value="Unassembled WGS sequence"/>
</dbReference>
<dbReference type="Pfam" id="PF12770">
    <property type="entry name" value="CHAT"/>
    <property type="match status" value="1"/>
</dbReference>
<dbReference type="PANTHER" id="PTHR10098:SF108">
    <property type="entry name" value="TETRATRICOPEPTIDE REPEAT PROTEIN 28"/>
    <property type="match status" value="1"/>
</dbReference>
<proteinExistence type="predicted"/>
<sequence length="1256" mass="141598">MIGDNILSHTDIITELIENVNKYHRSDDTRSTTSRDIAVCVAMQILTYAPLQRRTLTVMYHPQSPNGGWATQDGKSPDQAISEGAPHLVKLVQNNNTKRTAGTLETTDVYFQRLLVEFHFAIDSPKTEDTLQELYDLYEVLNDKAGLANCRLMQADGLLSPPFASPVTQNLIPIHTSDAAGDNSFWDPIENKILALKESDQASRCYEESLQLFRESNCHRGQAAVLLRQGSILHARACSLSPKSLDRGKYLEQATKKYDEALALFDLDEANIQTVKTNQILLDITKANVPSRDLKNRAGEIGKWGRDHKNEQLSLHLCILMLRFARREWHRYTSFDAAILGYECAHACATELGNIVAAFVSMSGRAEAYHETNYRPAAIVMVEQCINMFHPVLNYYDDLINSTNDKPLGKVDRRHIIIKKMDFVWSFATYAGRVYSRIDSLDRFNSWEDWFLSYVEKDENYKTHRREYLDYQDKPNERSVKEILGATLEEIMDEANLDRSVSRKYRIAEIMYKRLIREGNWREAEAIMHRFIEDLTTFKKIYTRDMYQMLACHLIGDTGKARETLDSMTDDEMFKNKLGELNLSEIRGHARFASFSINAIHACVIAEDWERGARILSKLLDLDPNFIHESSNTETVVYLPFRLAIAGCIYLNNSQPELAFKAFLKVRHILEMTRSQTVDIDAKVGVLAHNRTMEAYLILADICLRCLAAGLPVGILNSYEHGHPSGTAWEEHALLFMEEARARSLLDSLVTSPQKESGSNKLGQQISEMVYKRRALTHLQFLSERTEEQEKELANLAAEIENLDIGGVSSSTSDLINTVTSPIAPHSLFAHLNDDVIVIEGAFYRTGCLLLGVTNKGIESFQKGTTRLIELQRLVMNLMQTMRTMDGTHSEDEQERKSQVEALSSQISEILLAPFTEIIRRKRHVIFSVSEPLTAFPFSALMFDGRPLVMHAAVSQIPSLTVLYHLSKRPSGSSTPTVSVFTKSLSEGDVSAESRLTRQHSLPMAGIEAVNISNMFSTWPIEASTLTRGQFRDHIEEHTSVLHIGTHGVVDLENPLLSSISIGEDFRVIDMSQIQTKANLLVFAACLSGLGRAVGNDVLGFTHVVLGTGCQAYIGTLFEVSDFASMVLMTLFYRNLKSNPSLSLAEGLRNAQVEFLQFDNEKATEFIDSLLDLWNLPTEKTETDDEIKSPTDIVPEGKYLLTLQKMLLPQLDWTSPFFWAPYVLIGYGDFSFFRGPEIASLNLVDHLIGQAVDEVA</sequence>
<dbReference type="InterPro" id="IPR011990">
    <property type="entry name" value="TPR-like_helical_dom_sf"/>
</dbReference>
<dbReference type="GeneID" id="70241562"/>
<dbReference type="EMBL" id="JAJTJA010000006">
    <property type="protein sequence ID" value="KAH8697807.1"/>
    <property type="molecule type" value="Genomic_DNA"/>
</dbReference>
<evidence type="ECO:0000256" key="1">
    <source>
        <dbReference type="SAM" id="Coils"/>
    </source>
</evidence>
<evidence type="ECO:0000313" key="4">
    <source>
        <dbReference type="Proteomes" id="UP001201262"/>
    </source>
</evidence>